<evidence type="ECO:0000313" key="2">
    <source>
        <dbReference type="EMBL" id="KAF2656588.1"/>
    </source>
</evidence>
<dbReference type="Proteomes" id="UP000799324">
    <property type="component" value="Unassembled WGS sequence"/>
</dbReference>
<evidence type="ECO:0000313" key="3">
    <source>
        <dbReference type="Proteomes" id="UP000799324"/>
    </source>
</evidence>
<sequence>MMNRELYHSGGMLIWSLIVASEATIVPPIGYRLRCVTFQGCLWVSGHPVAFDTGTRHTHLQVPQSRTQGPRCADRRRVILSLVSQCVLDPRYNPRLRVEYRMSAT</sequence>
<reference evidence="2" key="1">
    <citation type="journal article" date="2020" name="Stud. Mycol.">
        <title>101 Dothideomycetes genomes: a test case for predicting lifestyles and emergence of pathogens.</title>
        <authorList>
            <person name="Haridas S."/>
            <person name="Albert R."/>
            <person name="Binder M."/>
            <person name="Bloem J."/>
            <person name="Labutti K."/>
            <person name="Salamov A."/>
            <person name="Andreopoulos B."/>
            <person name="Baker S."/>
            <person name="Barry K."/>
            <person name="Bills G."/>
            <person name="Bluhm B."/>
            <person name="Cannon C."/>
            <person name="Castanera R."/>
            <person name="Culley D."/>
            <person name="Daum C."/>
            <person name="Ezra D."/>
            <person name="Gonzalez J."/>
            <person name="Henrissat B."/>
            <person name="Kuo A."/>
            <person name="Liang C."/>
            <person name="Lipzen A."/>
            <person name="Lutzoni F."/>
            <person name="Magnuson J."/>
            <person name="Mondo S."/>
            <person name="Nolan M."/>
            <person name="Ohm R."/>
            <person name="Pangilinan J."/>
            <person name="Park H.-J."/>
            <person name="Ramirez L."/>
            <person name="Alfaro M."/>
            <person name="Sun H."/>
            <person name="Tritt A."/>
            <person name="Yoshinaga Y."/>
            <person name="Zwiers L.-H."/>
            <person name="Turgeon B."/>
            <person name="Goodwin S."/>
            <person name="Spatafora J."/>
            <person name="Crous P."/>
            <person name="Grigoriev I."/>
        </authorList>
    </citation>
    <scope>NUCLEOTIDE SEQUENCE</scope>
    <source>
        <strain evidence="2">CBS 122681</strain>
    </source>
</reference>
<feature type="chain" id="PRO_5025399721" description="Secreted protein" evidence="1">
    <location>
        <begin position="24"/>
        <end position="105"/>
    </location>
</feature>
<dbReference type="AlphaFoldDB" id="A0A6A6TCD5"/>
<dbReference type="EMBL" id="MU004334">
    <property type="protein sequence ID" value="KAF2656588.1"/>
    <property type="molecule type" value="Genomic_DNA"/>
</dbReference>
<keyword evidence="3" id="KW-1185">Reference proteome</keyword>
<evidence type="ECO:0008006" key="4">
    <source>
        <dbReference type="Google" id="ProtNLM"/>
    </source>
</evidence>
<gene>
    <name evidence="2" type="ORF">K491DRAFT_369237</name>
</gene>
<proteinExistence type="predicted"/>
<organism evidence="2 3">
    <name type="scientific">Lophiostoma macrostomum CBS 122681</name>
    <dbReference type="NCBI Taxonomy" id="1314788"/>
    <lineage>
        <taxon>Eukaryota</taxon>
        <taxon>Fungi</taxon>
        <taxon>Dikarya</taxon>
        <taxon>Ascomycota</taxon>
        <taxon>Pezizomycotina</taxon>
        <taxon>Dothideomycetes</taxon>
        <taxon>Pleosporomycetidae</taxon>
        <taxon>Pleosporales</taxon>
        <taxon>Lophiostomataceae</taxon>
        <taxon>Lophiostoma</taxon>
    </lineage>
</organism>
<keyword evidence="1" id="KW-0732">Signal</keyword>
<evidence type="ECO:0000256" key="1">
    <source>
        <dbReference type="SAM" id="SignalP"/>
    </source>
</evidence>
<feature type="signal peptide" evidence="1">
    <location>
        <begin position="1"/>
        <end position="23"/>
    </location>
</feature>
<accession>A0A6A6TCD5</accession>
<name>A0A6A6TCD5_9PLEO</name>
<protein>
    <recommendedName>
        <fullName evidence="4">Secreted protein</fullName>
    </recommendedName>
</protein>